<reference evidence="1 2" key="1">
    <citation type="journal article" date="2019" name="Nat. Ecol. Evol.">
        <title>Megaphylogeny resolves global patterns of mushroom evolution.</title>
        <authorList>
            <person name="Varga T."/>
            <person name="Krizsan K."/>
            <person name="Foldi C."/>
            <person name="Dima B."/>
            <person name="Sanchez-Garcia M."/>
            <person name="Sanchez-Ramirez S."/>
            <person name="Szollosi G.J."/>
            <person name="Szarkandi J.G."/>
            <person name="Papp V."/>
            <person name="Albert L."/>
            <person name="Andreopoulos W."/>
            <person name="Angelini C."/>
            <person name="Antonin V."/>
            <person name="Barry K.W."/>
            <person name="Bougher N.L."/>
            <person name="Buchanan P."/>
            <person name="Buyck B."/>
            <person name="Bense V."/>
            <person name="Catcheside P."/>
            <person name="Chovatia M."/>
            <person name="Cooper J."/>
            <person name="Damon W."/>
            <person name="Desjardin D."/>
            <person name="Finy P."/>
            <person name="Geml J."/>
            <person name="Haridas S."/>
            <person name="Hughes K."/>
            <person name="Justo A."/>
            <person name="Karasinski D."/>
            <person name="Kautmanova I."/>
            <person name="Kiss B."/>
            <person name="Kocsube S."/>
            <person name="Kotiranta H."/>
            <person name="LaButti K.M."/>
            <person name="Lechner B.E."/>
            <person name="Liimatainen K."/>
            <person name="Lipzen A."/>
            <person name="Lukacs Z."/>
            <person name="Mihaltcheva S."/>
            <person name="Morgado L.N."/>
            <person name="Niskanen T."/>
            <person name="Noordeloos M.E."/>
            <person name="Ohm R.A."/>
            <person name="Ortiz-Santana B."/>
            <person name="Ovrebo C."/>
            <person name="Racz N."/>
            <person name="Riley R."/>
            <person name="Savchenko A."/>
            <person name="Shiryaev A."/>
            <person name="Soop K."/>
            <person name="Spirin V."/>
            <person name="Szebenyi C."/>
            <person name="Tomsovsky M."/>
            <person name="Tulloss R.E."/>
            <person name="Uehling J."/>
            <person name="Grigoriev I.V."/>
            <person name="Vagvolgyi C."/>
            <person name="Papp T."/>
            <person name="Martin F.M."/>
            <person name="Miettinen O."/>
            <person name="Hibbett D.S."/>
            <person name="Nagy L.G."/>
        </authorList>
    </citation>
    <scope>NUCLEOTIDE SEQUENCE [LARGE SCALE GENOMIC DNA]</scope>
    <source>
        <strain evidence="1 2">CBS 166.37</strain>
    </source>
</reference>
<protein>
    <submittedName>
        <fullName evidence="1">Uncharacterized protein</fullName>
    </submittedName>
</protein>
<proteinExistence type="predicted"/>
<sequence>MLPCDLRGEISLDEDLVVPKTMFPYYLYFQDGSAKKRVGRTELVLCKCISFMELSYRNSFTVECSFNEVRFGLAV</sequence>
<keyword evidence="2" id="KW-1185">Reference proteome</keyword>
<gene>
    <name evidence="1" type="ORF">BDQ12DRAFT_684687</name>
</gene>
<name>A0A5C3LXB9_9AGAR</name>
<evidence type="ECO:0000313" key="2">
    <source>
        <dbReference type="Proteomes" id="UP000308652"/>
    </source>
</evidence>
<dbReference type="EMBL" id="ML213606">
    <property type="protein sequence ID" value="TFK37784.1"/>
    <property type="molecule type" value="Genomic_DNA"/>
</dbReference>
<dbReference type="Proteomes" id="UP000308652">
    <property type="component" value="Unassembled WGS sequence"/>
</dbReference>
<accession>A0A5C3LXB9</accession>
<organism evidence="1 2">
    <name type="scientific">Crucibulum laeve</name>
    <dbReference type="NCBI Taxonomy" id="68775"/>
    <lineage>
        <taxon>Eukaryota</taxon>
        <taxon>Fungi</taxon>
        <taxon>Dikarya</taxon>
        <taxon>Basidiomycota</taxon>
        <taxon>Agaricomycotina</taxon>
        <taxon>Agaricomycetes</taxon>
        <taxon>Agaricomycetidae</taxon>
        <taxon>Agaricales</taxon>
        <taxon>Agaricineae</taxon>
        <taxon>Nidulariaceae</taxon>
        <taxon>Crucibulum</taxon>
    </lineage>
</organism>
<dbReference type="AlphaFoldDB" id="A0A5C3LXB9"/>
<evidence type="ECO:0000313" key="1">
    <source>
        <dbReference type="EMBL" id="TFK37784.1"/>
    </source>
</evidence>